<keyword evidence="2" id="KW-0456">Lyase</keyword>
<dbReference type="RefSeq" id="WP_013256386.1">
    <property type="nucleotide sequence ID" value="NC_014364.1"/>
</dbReference>
<dbReference type="KEGG" id="ssm:Spirs_3841"/>
<reference evidence="3 4" key="1">
    <citation type="journal article" date="2010" name="Stand. Genomic Sci.">
        <title>Complete genome sequence of Spirochaeta smaragdinae type strain (SEBR 4228).</title>
        <authorList>
            <person name="Mavromatis K."/>
            <person name="Yasawong M."/>
            <person name="Chertkov O."/>
            <person name="Lapidus A."/>
            <person name="Lucas S."/>
            <person name="Nolan M."/>
            <person name="Del Rio T.G."/>
            <person name="Tice H."/>
            <person name="Cheng J.F."/>
            <person name="Pitluck S."/>
            <person name="Liolios K."/>
            <person name="Ivanova N."/>
            <person name="Tapia R."/>
            <person name="Han C."/>
            <person name="Bruce D."/>
            <person name="Goodwin L."/>
            <person name="Pati A."/>
            <person name="Chen A."/>
            <person name="Palaniappan K."/>
            <person name="Land M."/>
            <person name="Hauser L."/>
            <person name="Chang Y.J."/>
            <person name="Jeffries C.D."/>
            <person name="Detter J.C."/>
            <person name="Rohde M."/>
            <person name="Brambilla E."/>
            <person name="Spring S."/>
            <person name="Goker M."/>
            <person name="Sikorski J."/>
            <person name="Woyke T."/>
            <person name="Bristow J."/>
            <person name="Eisen J.A."/>
            <person name="Markowitz V."/>
            <person name="Hugenholtz P."/>
            <person name="Klenk H.P."/>
            <person name="Kyrpides N.C."/>
        </authorList>
    </citation>
    <scope>NUCLEOTIDE SEQUENCE [LARGE SCALE GENOMIC DNA]</scope>
    <source>
        <strain evidence="4">DSM 11293 / JCM 15392 / SEBR 4228</strain>
    </source>
</reference>
<name>E1R872_SEDSS</name>
<evidence type="ECO:0000313" key="3">
    <source>
        <dbReference type="EMBL" id="ADK82927.1"/>
    </source>
</evidence>
<gene>
    <name evidence="3" type="ordered locus">Spirs_3841</name>
</gene>
<dbReference type="NCBIfam" id="TIGR00299">
    <property type="entry name" value="nickel pincer cofactor biosynthesis protein LarC"/>
    <property type="match status" value="1"/>
</dbReference>
<dbReference type="PANTHER" id="PTHR36566">
    <property type="entry name" value="NICKEL INSERTION PROTEIN-RELATED"/>
    <property type="match status" value="1"/>
</dbReference>
<dbReference type="Gene3D" id="3.30.70.1380">
    <property type="entry name" value="Transcriptional regulatory protein pf0864 domain like"/>
    <property type="match status" value="1"/>
</dbReference>
<dbReference type="STRING" id="573413.Spirs_3841"/>
<dbReference type="GO" id="GO:0016829">
    <property type="term" value="F:lyase activity"/>
    <property type="evidence" value="ECO:0007669"/>
    <property type="project" value="UniProtKB-UniRule"/>
</dbReference>
<comment type="similarity">
    <text evidence="2">Belongs to the LarC family.</text>
</comment>
<keyword evidence="1 2" id="KW-0533">Nickel</keyword>
<dbReference type="eggNOG" id="COG1641">
    <property type="taxonomic scope" value="Bacteria"/>
</dbReference>
<dbReference type="OrthoDB" id="9765625at2"/>
<evidence type="ECO:0000313" key="4">
    <source>
        <dbReference type="Proteomes" id="UP000002318"/>
    </source>
</evidence>
<dbReference type="HAMAP" id="MF_01074">
    <property type="entry name" value="LarC"/>
    <property type="match status" value="1"/>
</dbReference>
<proteinExistence type="inferred from homology"/>
<dbReference type="PANTHER" id="PTHR36566:SF1">
    <property type="entry name" value="PYRIDINIUM-3,5-BISTHIOCARBOXYLIC ACID MONONUCLEOTIDE NICKEL INSERTION PROTEIN"/>
    <property type="match status" value="1"/>
</dbReference>
<sequence>MKTLHFDCFAGISGDMTLGAFVDLGVDPRRIQSELEKLGVDHWSLDFHRDERCGITGTHAVVKDLNDHHDHHHEHDHEHHHHHSHTTWKEIRSLIESSSISEGAKKRAIDIFSRIAEAEAQVHGKSVEDVAFHEVGAVDSIIDIVGAAVCLDMLAPERITSSPIELGGGTVECAHGILPVPAPATQLLCKGLPVKTGGFDHEMTTPTGAAILASCVDEFIESGSFTEVRTGYGIGTRKLEKPNILRVSWREEVSKDKAPASSDSDPWLTENLIQIDTNIDDMDGEAMGHFMQSLFDAGALDVTFIPCVMKKSRPGTIVSILTDENHADALRRCLFTGSTTIGFRETAVTRRFLRRQEHTVTGSFGTAHAKTSFFGERALRTKIEFEDRLRVAREQGISLREAEQLIAGELEK</sequence>
<dbReference type="Pfam" id="PF01969">
    <property type="entry name" value="Ni_insertion"/>
    <property type="match status" value="1"/>
</dbReference>
<protein>
    <recommendedName>
        <fullName evidence="2">Putative nickel insertion protein</fullName>
    </recommendedName>
</protein>
<dbReference type="InterPro" id="IPR002822">
    <property type="entry name" value="Ni_insertion"/>
</dbReference>
<dbReference type="EMBL" id="CP002116">
    <property type="protein sequence ID" value="ADK82927.1"/>
    <property type="molecule type" value="Genomic_DNA"/>
</dbReference>
<keyword evidence="4" id="KW-1185">Reference proteome</keyword>
<evidence type="ECO:0000256" key="1">
    <source>
        <dbReference type="ARBA" id="ARBA00022596"/>
    </source>
</evidence>
<dbReference type="HOGENOM" id="CLU_028523_2_1_12"/>
<dbReference type="GO" id="GO:0016151">
    <property type="term" value="F:nickel cation binding"/>
    <property type="evidence" value="ECO:0007669"/>
    <property type="project" value="UniProtKB-UniRule"/>
</dbReference>
<accession>E1R872</accession>
<dbReference type="AlphaFoldDB" id="E1R872"/>
<organism evidence="3 4">
    <name type="scientific">Sediminispirochaeta smaragdinae (strain DSM 11293 / JCM 15392 / SEBR 4228)</name>
    <name type="common">Spirochaeta smaragdinae</name>
    <dbReference type="NCBI Taxonomy" id="573413"/>
    <lineage>
        <taxon>Bacteria</taxon>
        <taxon>Pseudomonadati</taxon>
        <taxon>Spirochaetota</taxon>
        <taxon>Spirochaetia</taxon>
        <taxon>Spirochaetales</taxon>
        <taxon>Spirochaetaceae</taxon>
        <taxon>Sediminispirochaeta</taxon>
    </lineage>
</organism>
<dbReference type="Proteomes" id="UP000002318">
    <property type="component" value="Chromosome"/>
</dbReference>
<evidence type="ECO:0000256" key="2">
    <source>
        <dbReference type="HAMAP-Rule" id="MF_01074"/>
    </source>
</evidence>